<feature type="region of interest" description="Disordered" evidence="6">
    <location>
        <begin position="1"/>
        <end position="25"/>
    </location>
</feature>
<evidence type="ECO:0000313" key="8">
    <source>
        <dbReference type="EMBL" id="KAL3234469.1"/>
    </source>
</evidence>
<comment type="similarity">
    <text evidence="5">Belongs to the protein kinase superfamily. Ser/Thr protein kinase family. GCN2 subfamily.</text>
</comment>
<feature type="region of interest" description="Disordered" evidence="6">
    <location>
        <begin position="287"/>
        <end position="322"/>
    </location>
</feature>
<name>A0ABR4NZ69_9SACH</name>
<dbReference type="InterPro" id="IPR050339">
    <property type="entry name" value="CC_SR_Kinase"/>
</dbReference>
<evidence type="ECO:0000313" key="9">
    <source>
        <dbReference type="Proteomes" id="UP001623330"/>
    </source>
</evidence>
<reference evidence="8 9" key="1">
    <citation type="submission" date="2024-05" db="EMBL/GenBank/DDBJ databases">
        <title>Long read based assembly of the Candida bracarensis genome reveals expanded adhesin content.</title>
        <authorList>
            <person name="Marcet-Houben M."/>
            <person name="Ksiezopolska E."/>
            <person name="Gabaldon T."/>
        </authorList>
    </citation>
    <scope>NUCLEOTIDE SEQUENCE [LARGE SCALE GENOMIC DNA]</scope>
    <source>
        <strain evidence="8 9">CBM6</strain>
    </source>
</reference>
<keyword evidence="1" id="KW-0808">Transferase</keyword>
<dbReference type="InterPro" id="IPR000719">
    <property type="entry name" value="Prot_kinase_dom"/>
</dbReference>
<proteinExistence type="inferred from homology"/>
<evidence type="ECO:0000256" key="3">
    <source>
        <dbReference type="ARBA" id="ARBA00022777"/>
    </source>
</evidence>
<dbReference type="PROSITE" id="PS50011">
    <property type="entry name" value="PROTEIN_KINASE_DOM"/>
    <property type="match status" value="1"/>
</dbReference>
<dbReference type="Pfam" id="PF00069">
    <property type="entry name" value="Pkinase"/>
    <property type="match status" value="1"/>
</dbReference>
<organism evidence="8 9">
    <name type="scientific">Nakaseomyces bracarensis</name>
    <dbReference type="NCBI Taxonomy" id="273131"/>
    <lineage>
        <taxon>Eukaryota</taxon>
        <taxon>Fungi</taxon>
        <taxon>Dikarya</taxon>
        <taxon>Ascomycota</taxon>
        <taxon>Saccharomycotina</taxon>
        <taxon>Saccharomycetes</taxon>
        <taxon>Saccharomycetales</taxon>
        <taxon>Saccharomycetaceae</taxon>
        <taxon>Nakaseomyces</taxon>
    </lineage>
</organism>
<dbReference type="InterPro" id="IPR008271">
    <property type="entry name" value="Ser/Thr_kinase_AS"/>
</dbReference>
<comment type="caution">
    <text evidence="8">The sequence shown here is derived from an EMBL/GenBank/DDBJ whole genome shotgun (WGS) entry which is preliminary data.</text>
</comment>
<evidence type="ECO:0000256" key="1">
    <source>
        <dbReference type="ARBA" id="ARBA00022679"/>
    </source>
</evidence>
<dbReference type="SUPFAM" id="SSF56112">
    <property type="entry name" value="Protein kinase-like (PK-like)"/>
    <property type="match status" value="1"/>
</dbReference>
<evidence type="ECO:0000256" key="4">
    <source>
        <dbReference type="ARBA" id="ARBA00022840"/>
    </source>
</evidence>
<feature type="region of interest" description="Disordered" evidence="6">
    <location>
        <begin position="142"/>
        <end position="161"/>
    </location>
</feature>
<dbReference type="EMBL" id="JBEVYD010000003">
    <property type="protein sequence ID" value="KAL3234469.1"/>
    <property type="molecule type" value="Genomic_DNA"/>
</dbReference>
<sequence>MKERGLGLSLSYSSEEEEEEESRSNKLKFYPYSNNALTRSVATLNLSLSQDVLARIRRGDEEEGLEAQEFDLKEDEEEEAEEVSVDQQFNNTNNDEEMDAYLNNWSPFNYVESHSNNSSKSELSPFVKNPETLKMWQWKNQNSTEKPPVNTSIVVTDDSSSPLRQVSNRKELGDVSFEVAKPDPMAFESVGLKPKLPQRNLDSMLAVPNTPVKKSPLIDKSLMHTFSSAKTENSILGFSDLNYKDMSTDLTSFIHSPSLNRTPLNQKYYNSTRIIEDSPLNTLHREHHSGLYSNSKPNNTRPLHSTTHTPDSEQKNSYKKIKKSRDSMVLKNIELSNSLQQFTDDLYDNQDDEKPSHPTIFEGNDDCQDEDDNNSILEMRKKRGRLTINTLNTKEQSLHEVNSHHGIIRIDSPEDIPELLTPTRTKSIAGAKRMSNFSNKLSPNIFNSKNKSPLVSHQIVQQIINPDDHLYSKFNNISIIGQGPFSTVYYAEFPETLKKYAIKSMQVNRKNSLKRILQEIRLLSEISSTKLDEEGKEYVIDYVSSWKHENSYYIMSDYYENGNLDRFLQEQVISKKTRLEDWRLWKIMVEICLGLRFIHDACHIVHLDLKPANIFVTFEGNLKIGDFGMATHLPLLDDSFENEGDREYIAPEIISDSIYNYKADIFSLGLIMVEIAANVVLPDNGNAWHKLRSGDLSDAGRLSSTDIHSESLLSAATKVEHGNSGLLDFDREVLGSIDPNKDAGVADLHSLPHSSTTKVSNKIQSGKEVIKKGNNSGIPAWVPKFLIDGESLQNIVRWMVEPNYKRRPSADEILHTEECLYVELTRKAGAVIQEDDYGPVPRYFE</sequence>
<keyword evidence="4" id="KW-0067">ATP-binding</keyword>
<dbReference type="Gene3D" id="3.30.200.20">
    <property type="entry name" value="Phosphorylase Kinase, domain 1"/>
    <property type="match status" value="1"/>
</dbReference>
<feature type="compositionally biased region" description="Polar residues" evidence="6">
    <location>
        <begin position="291"/>
        <end position="309"/>
    </location>
</feature>
<dbReference type="Gene3D" id="1.10.510.10">
    <property type="entry name" value="Transferase(Phosphotransferase) domain 1"/>
    <property type="match status" value="1"/>
</dbReference>
<keyword evidence="2" id="KW-0547">Nucleotide-binding</keyword>
<dbReference type="PROSITE" id="PS00108">
    <property type="entry name" value="PROTEIN_KINASE_ST"/>
    <property type="match status" value="1"/>
</dbReference>
<feature type="compositionally biased region" description="Acidic residues" evidence="6">
    <location>
        <begin position="62"/>
        <end position="84"/>
    </location>
</feature>
<feature type="domain" description="Protein kinase" evidence="7">
    <location>
        <begin position="474"/>
        <end position="820"/>
    </location>
</feature>
<accession>A0ABR4NZ69</accession>
<feature type="region of interest" description="Disordered" evidence="6">
    <location>
        <begin position="346"/>
        <end position="372"/>
    </location>
</feature>
<evidence type="ECO:0000256" key="6">
    <source>
        <dbReference type="SAM" id="MobiDB-lite"/>
    </source>
</evidence>
<evidence type="ECO:0000259" key="7">
    <source>
        <dbReference type="PROSITE" id="PS50011"/>
    </source>
</evidence>
<dbReference type="InterPro" id="IPR011009">
    <property type="entry name" value="Kinase-like_dom_sf"/>
</dbReference>
<protein>
    <submittedName>
        <fullName evidence="8">Mitosis inhibitor protein kinase SWE1</fullName>
    </submittedName>
</protein>
<dbReference type="Proteomes" id="UP001623330">
    <property type="component" value="Unassembled WGS sequence"/>
</dbReference>
<keyword evidence="9" id="KW-1185">Reference proteome</keyword>
<dbReference type="PANTHER" id="PTHR11042:SF196">
    <property type="entry name" value="MITOSIS INHIBITOR PROTEIN KINASE SWE1"/>
    <property type="match status" value="1"/>
</dbReference>
<feature type="region of interest" description="Disordered" evidence="6">
    <location>
        <begin position="62"/>
        <end position="85"/>
    </location>
</feature>
<gene>
    <name evidence="8" type="ORF">RNJ44_03231</name>
</gene>
<keyword evidence="3" id="KW-0418">Kinase</keyword>
<feature type="compositionally biased region" description="Low complexity" evidence="6">
    <location>
        <begin position="1"/>
        <end position="13"/>
    </location>
</feature>
<evidence type="ECO:0000256" key="5">
    <source>
        <dbReference type="ARBA" id="ARBA00037982"/>
    </source>
</evidence>
<dbReference type="PANTHER" id="PTHR11042">
    <property type="entry name" value="EUKARYOTIC TRANSLATION INITIATION FACTOR 2-ALPHA KINASE EIF2-ALPHA KINASE -RELATED"/>
    <property type="match status" value="1"/>
</dbReference>
<dbReference type="SMART" id="SM00220">
    <property type="entry name" value="S_TKc"/>
    <property type="match status" value="1"/>
</dbReference>
<feature type="compositionally biased region" description="Acidic residues" evidence="6">
    <location>
        <begin position="363"/>
        <end position="372"/>
    </location>
</feature>
<evidence type="ECO:0000256" key="2">
    <source>
        <dbReference type="ARBA" id="ARBA00022741"/>
    </source>
</evidence>